<evidence type="ECO:0000313" key="2">
    <source>
        <dbReference type="EMBL" id="VEL38627.1"/>
    </source>
</evidence>
<comment type="caution">
    <text evidence="2">The sequence shown here is derived from an EMBL/GenBank/DDBJ whole genome shotgun (WGS) entry which is preliminary data.</text>
</comment>
<name>A0A448XK58_9PLAT</name>
<gene>
    <name evidence="2" type="ORF">PXEA_LOCUS32067</name>
</gene>
<keyword evidence="3" id="KW-1185">Reference proteome</keyword>
<protein>
    <submittedName>
        <fullName evidence="2">Uncharacterized protein</fullName>
    </submittedName>
</protein>
<reference evidence="2" key="1">
    <citation type="submission" date="2018-11" db="EMBL/GenBank/DDBJ databases">
        <authorList>
            <consortium name="Pathogen Informatics"/>
        </authorList>
    </citation>
    <scope>NUCLEOTIDE SEQUENCE</scope>
</reference>
<sequence length="269" mass="29898">QAPARIRSDPPAIGSNWTNQLRPPTLPTANSCSNHLSTRLDPHRRLGTIPLIPCATRYATNVWFHPTAAVAEARCCNYPANREDVLIKSGDSWRWHLLGAETIDPLLLSRPYVWSAGRHPIFLQIIGQTGAVFHLPCVRAALTRSLLFVFVISPAHTFCSCIGRCRAFDPPLLRRFRWILPIPPPAPHRLWALANHGYSDELLPMPTAKTTSNVAAQALMIGRSAGRSAHSARHYRSPAIESEPPTADLVTVSRAEQAWWHDRQGLALM</sequence>
<dbReference type="Proteomes" id="UP000784294">
    <property type="component" value="Unassembled WGS sequence"/>
</dbReference>
<feature type="region of interest" description="Disordered" evidence="1">
    <location>
        <begin position="1"/>
        <end position="20"/>
    </location>
</feature>
<feature type="non-terminal residue" evidence="2">
    <location>
        <position position="1"/>
    </location>
</feature>
<dbReference type="EMBL" id="CAAALY010258453">
    <property type="protein sequence ID" value="VEL38627.1"/>
    <property type="molecule type" value="Genomic_DNA"/>
</dbReference>
<organism evidence="2 3">
    <name type="scientific">Protopolystoma xenopodis</name>
    <dbReference type="NCBI Taxonomy" id="117903"/>
    <lineage>
        <taxon>Eukaryota</taxon>
        <taxon>Metazoa</taxon>
        <taxon>Spiralia</taxon>
        <taxon>Lophotrochozoa</taxon>
        <taxon>Platyhelminthes</taxon>
        <taxon>Monogenea</taxon>
        <taxon>Polyopisthocotylea</taxon>
        <taxon>Polystomatidea</taxon>
        <taxon>Polystomatidae</taxon>
        <taxon>Protopolystoma</taxon>
    </lineage>
</organism>
<proteinExistence type="predicted"/>
<accession>A0A448XK58</accession>
<evidence type="ECO:0000313" key="3">
    <source>
        <dbReference type="Proteomes" id="UP000784294"/>
    </source>
</evidence>
<evidence type="ECO:0000256" key="1">
    <source>
        <dbReference type="SAM" id="MobiDB-lite"/>
    </source>
</evidence>
<dbReference type="AlphaFoldDB" id="A0A448XK58"/>